<sequence>MGLDLIDDVVAAHCVVEKFGGCLGQSWSTVTVTKTGGRVCRVNQGAGTGVRSGVCGACVEGPQQQLWDPEMDSSIKEEIPVHEEFILCCGVETQVLKCGPWTNLFNEQRANRPKLLIFIITGNPGFCSFYVPFAKALHSSTNRRFPVWVISHAGHVLAPKDKKILTTSDDSDAQAVKDIYGLQGQVEHKLAFLRTHVPKEMKLVVIGHSVGCYISLEILRLAPELPIIRSFLLFPTIERISESPNGRIATPLLCWLRYGLYVLGYLLLKPWPEKIKSLVLRIALQMMNLQSEFSVLNILEPFCLANAAYLGAQEMMKLVERDNKTIRTHLSKLTFYYGTIDRWCPIKYYEDIKKDFPEGDIRLCEKNLPHAFILHFSREMADMIADWLKGDLSKI</sequence>
<organism evidence="11 12">
    <name type="scientific">Suricata suricatta</name>
    <name type="common">Meerkat</name>
    <dbReference type="NCBI Taxonomy" id="37032"/>
    <lineage>
        <taxon>Eukaryota</taxon>
        <taxon>Metazoa</taxon>
        <taxon>Chordata</taxon>
        <taxon>Craniata</taxon>
        <taxon>Vertebrata</taxon>
        <taxon>Euteleostomi</taxon>
        <taxon>Mammalia</taxon>
        <taxon>Eutheria</taxon>
        <taxon>Laurasiatheria</taxon>
        <taxon>Carnivora</taxon>
        <taxon>Feliformia</taxon>
        <taxon>Herpestidae</taxon>
        <taxon>Suricata</taxon>
    </lineage>
</organism>
<dbReference type="Gene3D" id="3.40.50.1820">
    <property type="entry name" value="alpha/beta hydrolase"/>
    <property type="match status" value="1"/>
</dbReference>
<comment type="subcellular location">
    <subcellularLocation>
        <location evidence="1">Endoplasmic reticulum</location>
    </subcellularLocation>
    <subcellularLocation>
        <location evidence="2">Lipid droplet</location>
    </subcellularLocation>
</comment>
<dbReference type="OMA" id="WVPVSYY"/>
<dbReference type="PANTHER" id="PTHR13390:SF0">
    <property type="entry name" value="LIPID DROPLET-ASSOCIATED HYDROLASE"/>
    <property type="match status" value="1"/>
</dbReference>
<evidence type="ECO:0000256" key="8">
    <source>
        <dbReference type="ARBA" id="ARBA00031924"/>
    </source>
</evidence>
<reference evidence="11" key="3">
    <citation type="submission" date="2025-09" db="UniProtKB">
        <authorList>
            <consortium name="Ensembl"/>
        </authorList>
    </citation>
    <scope>IDENTIFICATION</scope>
</reference>
<evidence type="ECO:0000256" key="9">
    <source>
        <dbReference type="ARBA" id="ARBA00039150"/>
    </source>
</evidence>
<dbReference type="GO" id="GO:0019915">
    <property type="term" value="P:lipid storage"/>
    <property type="evidence" value="ECO:0007669"/>
    <property type="project" value="InterPro"/>
</dbReference>
<evidence type="ECO:0000256" key="3">
    <source>
        <dbReference type="ARBA" id="ARBA00008300"/>
    </source>
</evidence>
<proteinExistence type="inferred from homology"/>
<keyword evidence="7" id="KW-0256">Endoplasmic reticulum</keyword>
<keyword evidence="6" id="KW-0378">Hydrolase</keyword>
<protein>
    <recommendedName>
        <fullName evidence="4">Lipid droplet-associated hydrolase</fullName>
        <ecNumber evidence="9">3.1.1.13</ecNumber>
    </recommendedName>
    <alternativeName>
        <fullName evidence="8">Lipid droplet-associated serine hydrolase</fullName>
    </alternativeName>
</protein>
<dbReference type="ESTHER" id="sursu-a0a673vg47">
    <property type="family name" value="LIDHydrolase"/>
</dbReference>
<dbReference type="PANTHER" id="PTHR13390">
    <property type="entry name" value="LIPASE"/>
    <property type="match status" value="1"/>
</dbReference>
<dbReference type="GO" id="GO:0005783">
    <property type="term" value="C:endoplasmic reticulum"/>
    <property type="evidence" value="ECO:0007669"/>
    <property type="project" value="UniProtKB-SubCell"/>
</dbReference>
<name>A0A673VG47_SURSU</name>
<comment type="catalytic activity">
    <reaction evidence="10">
        <text>a cholesterol ester + H2O = cholesterol + a fatty acid + H(+)</text>
        <dbReference type="Rhea" id="RHEA:36403"/>
        <dbReference type="ChEBI" id="CHEBI:15377"/>
        <dbReference type="ChEBI" id="CHEBI:15378"/>
        <dbReference type="ChEBI" id="CHEBI:16113"/>
        <dbReference type="ChEBI" id="CHEBI:17002"/>
        <dbReference type="ChEBI" id="CHEBI:28868"/>
        <dbReference type="EC" id="3.1.1.13"/>
    </reaction>
    <physiologicalReaction direction="left-to-right" evidence="10">
        <dbReference type="Rhea" id="RHEA:36404"/>
    </physiologicalReaction>
</comment>
<keyword evidence="5" id="KW-0551">Lipid droplet</keyword>
<evidence type="ECO:0000256" key="7">
    <source>
        <dbReference type="ARBA" id="ARBA00022824"/>
    </source>
</evidence>
<evidence type="ECO:0000313" key="12">
    <source>
        <dbReference type="Proteomes" id="UP000472268"/>
    </source>
</evidence>
<keyword evidence="12" id="KW-1185">Reference proteome</keyword>
<dbReference type="Pfam" id="PF10230">
    <property type="entry name" value="LIDHydrolase"/>
    <property type="match status" value="1"/>
</dbReference>
<evidence type="ECO:0000313" key="11">
    <source>
        <dbReference type="Ensembl" id="ENSSSUP00005032722.1"/>
    </source>
</evidence>
<dbReference type="GO" id="GO:0005811">
    <property type="term" value="C:lipid droplet"/>
    <property type="evidence" value="ECO:0007669"/>
    <property type="project" value="UniProtKB-SubCell"/>
</dbReference>
<dbReference type="GO" id="GO:0004771">
    <property type="term" value="F:sterol ester esterase activity"/>
    <property type="evidence" value="ECO:0007669"/>
    <property type="project" value="UniProtKB-EC"/>
</dbReference>
<dbReference type="EC" id="3.1.1.13" evidence="9"/>
<dbReference type="GO" id="GO:0160077">
    <property type="term" value="P:lipid droplet fusion"/>
    <property type="evidence" value="ECO:0007669"/>
    <property type="project" value="UniProtKB-ARBA"/>
</dbReference>
<evidence type="ECO:0000256" key="5">
    <source>
        <dbReference type="ARBA" id="ARBA00022677"/>
    </source>
</evidence>
<dbReference type="AlphaFoldDB" id="A0A673VG47"/>
<dbReference type="Ensembl" id="ENSSSUT00005037322.1">
    <property type="protein sequence ID" value="ENSSSUP00005032722.1"/>
    <property type="gene ID" value="ENSSSUG00005021060.1"/>
</dbReference>
<gene>
    <name evidence="11" type="primary">LDAH</name>
</gene>
<evidence type="ECO:0000256" key="10">
    <source>
        <dbReference type="ARBA" id="ARBA00049527"/>
    </source>
</evidence>
<comment type="similarity">
    <text evidence="3">Belongs to the AB hydrolase superfamily. LDAH family.</text>
</comment>
<reference evidence="11 12" key="1">
    <citation type="submission" date="2019-05" db="EMBL/GenBank/DDBJ databases">
        <title>A Chromosome-scale Meerkat (S. suricatta) Genome Assembly.</title>
        <authorList>
            <person name="Dudchenko O."/>
            <person name="Lieberman Aiden E."/>
            <person name="Tung J."/>
            <person name="Barreiro L.B."/>
            <person name="Clutton-Brock T.H."/>
        </authorList>
    </citation>
    <scope>NUCLEOTIDE SEQUENCE [LARGE SCALE GENOMIC DNA]</scope>
</reference>
<dbReference type="InterPro" id="IPR019363">
    <property type="entry name" value="LDAH"/>
</dbReference>
<evidence type="ECO:0000256" key="2">
    <source>
        <dbReference type="ARBA" id="ARBA00004502"/>
    </source>
</evidence>
<evidence type="ECO:0000256" key="6">
    <source>
        <dbReference type="ARBA" id="ARBA00022801"/>
    </source>
</evidence>
<dbReference type="GO" id="GO:0042632">
    <property type="term" value="P:cholesterol homeostasis"/>
    <property type="evidence" value="ECO:0007669"/>
    <property type="project" value="UniProtKB-ARBA"/>
</dbReference>
<reference evidence="11" key="2">
    <citation type="submission" date="2025-08" db="UniProtKB">
        <authorList>
            <consortium name="Ensembl"/>
        </authorList>
    </citation>
    <scope>IDENTIFICATION</scope>
</reference>
<evidence type="ECO:0000256" key="1">
    <source>
        <dbReference type="ARBA" id="ARBA00004240"/>
    </source>
</evidence>
<dbReference type="InterPro" id="IPR029058">
    <property type="entry name" value="AB_hydrolase_fold"/>
</dbReference>
<accession>A0A673VG47</accession>
<dbReference type="Proteomes" id="UP000472268">
    <property type="component" value="Chromosome 4"/>
</dbReference>
<evidence type="ECO:0000256" key="4">
    <source>
        <dbReference type="ARBA" id="ARBA00019242"/>
    </source>
</evidence>
<dbReference type="SUPFAM" id="SSF53474">
    <property type="entry name" value="alpha/beta-Hydrolases"/>
    <property type="match status" value="1"/>
</dbReference>
<dbReference type="FunFam" id="3.40.50.1820:FF:000068">
    <property type="entry name" value="Lipid droplet associated hydrolase"/>
    <property type="match status" value="1"/>
</dbReference>
<dbReference type="GO" id="GO:0035356">
    <property type="term" value="P:intracellular triglyceride homeostasis"/>
    <property type="evidence" value="ECO:0007669"/>
    <property type="project" value="UniProtKB-ARBA"/>
</dbReference>